<dbReference type="InterPro" id="IPR001969">
    <property type="entry name" value="Aspartic_peptidase_AS"/>
</dbReference>
<evidence type="ECO:0000256" key="1">
    <source>
        <dbReference type="ARBA" id="ARBA00022801"/>
    </source>
</evidence>
<dbReference type="GO" id="GO:0008233">
    <property type="term" value="F:peptidase activity"/>
    <property type="evidence" value="ECO:0007669"/>
    <property type="project" value="UniProtKB-KW"/>
</dbReference>
<accession>A0ABT1XP38</accession>
<dbReference type="InterPro" id="IPR021109">
    <property type="entry name" value="Peptidase_aspartic_dom_sf"/>
</dbReference>
<keyword evidence="4" id="KW-0645">Protease</keyword>
<proteinExistence type="predicted"/>
<dbReference type="EMBL" id="JANKHH010000001">
    <property type="protein sequence ID" value="MCR2832696.1"/>
    <property type="molecule type" value="Genomic_DNA"/>
</dbReference>
<dbReference type="Pfam" id="PF13975">
    <property type="entry name" value="gag-asp_proteas"/>
    <property type="match status" value="1"/>
</dbReference>
<evidence type="ECO:0000256" key="2">
    <source>
        <dbReference type="SAM" id="MobiDB-lite"/>
    </source>
</evidence>
<dbReference type="PROSITE" id="PS00141">
    <property type="entry name" value="ASP_PROTEASE"/>
    <property type="match status" value="1"/>
</dbReference>
<dbReference type="CDD" id="cd05483">
    <property type="entry name" value="retropepsin_like_bacteria"/>
    <property type="match status" value="1"/>
</dbReference>
<dbReference type="PROSITE" id="PS50175">
    <property type="entry name" value="ASP_PROT_RETROV"/>
    <property type="match status" value="1"/>
</dbReference>
<dbReference type="RefSeq" id="WP_257594454.1">
    <property type="nucleotide sequence ID" value="NZ_JANKHH010000001.1"/>
</dbReference>
<dbReference type="NCBIfam" id="TIGR02281">
    <property type="entry name" value="clan_AA_DTGA"/>
    <property type="match status" value="1"/>
</dbReference>
<dbReference type="GO" id="GO:0006508">
    <property type="term" value="P:proteolysis"/>
    <property type="evidence" value="ECO:0007669"/>
    <property type="project" value="UniProtKB-KW"/>
</dbReference>
<feature type="domain" description="Peptidase A2" evidence="3">
    <location>
        <begin position="83"/>
        <end position="162"/>
    </location>
</feature>
<comment type="caution">
    <text evidence="4">The sequence shown here is derived from an EMBL/GenBank/DDBJ whole genome shotgun (WGS) entry which is preliminary data.</text>
</comment>
<dbReference type="InterPro" id="IPR001995">
    <property type="entry name" value="Peptidase_A2_cat"/>
</dbReference>
<reference evidence="4 5" key="1">
    <citation type="submission" date="2022-08" db="EMBL/GenBank/DDBJ databases">
        <title>Polyphasic taxonomy analysis of Qipengyuania sp.RS5-5.</title>
        <authorList>
            <person name="Xamxidin M."/>
            <person name="Wu M."/>
        </authorList>
    </citation>
    <scope>NUCLEOTIDE SEQUENCE [LARGE SCALE GENOMIC DNA]</scope>
    <source>
        <strain evidence="4 5">RS5-5</strain>
    </source>
</reference>
<feature type="region of interest" description="Disordered" evidence="2">
    <location>
        <begin position="42"/>
        <end position="62"/>
    </location>
</feature>
<sequence>MIERAIFGAGTLMLAVYAFTPREEESGDAQAALADADPMSNASSNRLAASRGQGSYSAGGATTLPRMGDGHFYANVRVNGSTSRFLVDTGASVIALTGEDARAAGIDWDESDIRPIGSGASGPVYGVPAVLDEVSLDGHEARSVAAVVVPEGLEISLLGQSFLGQIDEISVRDDEMILGD</sequence>
<feature type="compositionally biased region" description="Low complexity" evidence="2">
    <location>
        <begin position="42"/>
        <end position="51"/>
    </location>
</feature>
<gene>
    <name evidence="4" type="ORF">NSO95_01940</name>
</gene>
<dbReference type="EC" id="3.4.23.-" evidence="4"/>
<keyword evidence="1 4" id="KW-0378">Hydrolase</keyword>
<dbReference type="Gene3D" id="2.40.70.10">
    <property type="entry name" value="Acid Proteases"/>
    <property type="match status" value="1"/>
</dbReference>
<evidence type="ECO:0000259" key="3">
    <source>
        <dbReference type="PROSITE" id="PS50175"/>
    </source>
</evidence>
<organism evidence="4 5">
    <name type="scientific">Parerythrobacter lacustris</name>
    <dbReference type="NCBI Taxonomy" id="2969984"/>
    <lineage>
        <taxon>Bacteria</taxon>
        <taxon>Pseudomonadati</taxon>
        <taxon>Pseudomonadota</taxon>
        <taxon>Alphaproteobacteria</taxon>
        <taxon>Sphingomonadales</taxon>
        <taxon>Erythrobacteraceae</taxon>
        <taxon>Parerythrobacter</taxon>
    </lineage>
</organism>
<evidence type="ECO:0000313" key="5">
    <source>
        <dbReference type="Proteomes" id="UP001206067"/>
    </source>
</evidence>
<evidence type="ECO:0000313" key="4">
    <source>
        <dbReference type="EMBL" id="MCR2832696.1"/>
    </source>
</evidence>
<dbReference type="SUPFAM" id="SSF50630">
    <property type="entry name" value="Acid proteases"/>
    <property type="match status" value="1"/>
</dbReference>
<dbReference type="Proteomes" id="UP001206067">
    <property type="component" value="Unassembled WGS sequence"/>
</dbReference>
<name>A0ABT1XP38_9SPHN</name>
<dbReference type="InterPro" id="IPR034122">
    <property type="entry name" value="Retropepsin-like_bacterial"/>
</dbReference>
<keyword evidence="5" id="KW-1185">Reference proteome</keyword>
<dbReference type="InterPro" id="IPR011969">
    <property type="entry name" value="Clan_AA_Asp_peptidase_C"/>
</dbReference>
<protein>
    <submittedName>
        <fullName evidence="4">TIGR02281 family clan AA aspartic protease</fullName>
        <ecNumber evidence="4">3.4.23.-</ecNumber>
    </submittedName>
</protein>